<feature type="chain" id="PRO_5043943759" description="DUF19 domain-containing protein" evidence="1">
    <location>
        <begin position="21"/>
        <end position="225"/>
    </location>
</feature>
<gene>
    <name evidence="2" type="ORF">CDAR_411921</name>
</gene>
<dbReference type="AlphaFoldDB" id="A0AAV4WE67"/>
<evidence type="ECO:0000256" key="1">
    <source>
        <dbReference type="SAM" id="SignalP"/>
    </source>
</evidence>
<evidence type="ECO:0000313" key="3">
    <source>
        <dbReference type="Proteomes" id="UP001054837"/>
    </source>
</evidence>
<feature type="signal peptide" evidence="1">
    <location>
        <begin position="1"/>
        <end position="20"/>
    </location>
</feature>
<organism evidence="2 3">
    <name type="scientific">Caerostris darwini</name>
    <dbReference type="NCBI Taxonomy" id="1538125"/>
    <lineage>
        <taxon>Eukaryota</taxon>
        <taxon>Metazoa</taxon>
        <taxon>Ecdysozoa</taxon>
        <taxon>Arthropoda</taxon>
        <taxon>Chelicerata</taxon>
        <taxon>Arachnida</taxon>
        <taxon>Araneae</taxon>
        <taxon>Araneomorphae</taxon>
        <taxon>Entelegynae</taxon>
        <taxon>Araneoidea</taxon>
        <taxon>Araneidae</taxon>
        <taxon>Caerostris</taxon>
    </lineage>
</organism>
<protein>
    <recommendedName>
        <fullName evidence="4">DUF19 domain-containing protein</fullName>
    </recommendedName>
</protein>
<accession>A0AAV4WE67</accession>
<dbReference type="Proteomes" id="UP001054837">
    <property type="component" value="Unassembled WGS sequence"/>
</dbReference>
<comment type="caution">
    <text evidence="2">The sequence shown here is derived from an EMBL/GenBank/DDBJ whole genome shotgun (WGS) entry which is preliminary data.</text>
</comment>
<evidence type="ECO:0008006" key="4">
    <source>
        <dbReference type="Google" id="ProtNLM"/>
    </source>
</evidence>
<sequence length="225" mass="26467">MYAMWFVLFLLAGFTSDVISEESHCPANSPLQFCKLEVNEGLIPWNREELNRFCTRMNQYFNCFNEFKFLTRDLCGWAVQLHHMHRTISDMCKNRTSLAHKYLMAVPCYKKIKDLHLESCNNVSEEMVVSLGKFSTNAEVFDKNPKIVECIRGTTLKECLGLKIFHECGREPYYLFRELDRKSHYHLLFCKNVQHYKRAYEVVVTMEANREDGADVHDLSDLLLK</sequence>
<keyword evidence="1" id="KW-0732">Signal</keyword>
<reference evidence="2 3" key="1">
    <citation type="submission" date="2021-06" db="EMBL/GenBank/DDBJ databases">
        <title>Caerostris darwini draft genome.</title>
        <authorList>
            <person name="Kono N."/>
            <person name="Arakawa K."/>
        </authorList>
    </citation>
    <scope>NUCLEOTIDE SEQUENCE [LARGE SCALE GENOMIC DNA]</scope>
</reference>
<name>A0AAV4WE67_9ARAC</name>
<keyword evidence="3" id="KW-1185">Reference proteome</keyword>
<dbReference type="EMBL" id="BPLQ01014506">
    <property type="protein sequence ID" value="GIY80375.1"/>
    <property type="molecule type" value="Genomic_DNA"/>
</dbReference>
<proteinExistence type="predicted"/>
<evidence type="ECO:0000313" key="2">
    <source>
        <dbReference type="EMBL" id="GIY80375.1"/>
    </source>
</evidence>